<dbReference type="EMBL" id="CCYD01000109">
    <property type="protein sequence ID" value="CEG35930.1"/>
    <property type="molecule type" value="Genomic_DNA"/>
</dbReference>
<sequence length="67" mass="7620">MPLTCELVLRSLVRLTPMGLPHFVGNFQHSRGGRTLQTFDVGLFGQLVERVRDAMAQAERKIVFLHK</sequence>
<evidence type="ECO:0000313" key="2">
    <source>
        <dbReference type="Proteomes" id="UP000054928"/>
    </source>
</evidence>
<keyword evidence="2" id="KW-1185">Reference proteome</keyword>
<dbReference type="Proteomes" id="UP000054928">
    <property type="component" value="Unassembled WGS sequence"/>
</dbReference>
<reference evidence="2" key="1">
    <citation type="submission" date="2014-09" db="EMBL/GenBank/DDBJ databases">
        <authorList>
            <person name="Sharma Rahul"/>
            <person name="Thines Marco"/>
        </authorList>
    </citation>
    <scope>NUCLEOTIDE SEQUENCE [LARGE SCALE GENOMIC DNA]</scope>
</reference>
<dbReference type="AlphaFoldDB" id="A0A0P1A5T2"/>
<protein>
    <submittedName>
        <fullName evidence="1">Uncharacterized protein</fullName>
    </submittedName>
</protein>
<evidence type="ECO:0000313" key="1">
    <source>
        <dbReference type="EMBL" id="CEG35930.1"/>
    </source>
</evidence>
<organism evidence="1 2">
    <name type="scientific">Plasmopara halstedii</name>
    <name type="common">Downy mildew of sunflower</name>
    <dbReference type="NCBI Taxonomy" id="4781"/>
    <lineage>
        <taxon>Eukaryota</taxon>
        <taxon>Sar</taxon>
        <taxon>Stramenopiles</taxon>
        <taxon>Oomycota</taxon>
        <taxon>Peronosporomycetes</taxon>
        <taxon>Peronosporales</taxon>
        <taxon>Peronosporaceae</taxon>
        <taxon>Plasmopara</taxon>
    </lineage>
</organism>
<dbReference type="GeneID" id="36395309"/>
<proteinExistence type="predicted"/>
<name>A0A0P1A5T2_PLAHL</name>
<dbReference type="RefSeq" id="XP_024572299.1">
    <property type="nucleotide sequence ID" value="XM_024729647.1"/>
</dbReference>
<accession>A0A0P1A5T2</accession>